<dbReference type="EMBL" id="JACGWN010000005">
    <property type="protein sequence ID" value="KAL0449637.1"/>
    <property type="molecule type" value="Genomic_DNA"/>
</dbReference>
<organism evidence="1">
    <name type="scientific">Sesamum latifolium</name>
    <dbReference type="NCBI Taxonomy" id="2727402"/>
    <lineage>
        <taxon>Eukaryota</taxon>
        <taxon>Viridiplantae</taxon>
        <taxon>Streptophyta</taxon>
        <taxon>Embryophyta</taxon>
        <taxon>Tracheophyta</taxon>
        <taxon>Spermatophyta</taxon>
        <taxon>Magnoliopsida</taxon>
        <taxon>eudicotyledons</taxon>
        <taxon>Gunneridae</taxon>
        <taxon>Pentapetalae</taxon>
        <taxon>asterids</taxon>
        <taxon>lamiids</taxon>
        <taxon>Lamiales</taxon>
        <taxon>Pedaliaceae</taxon>
        <taxon>Sesamum</taxon>
    </lineage>
</organism>
<evidence type="ECO:0000313" key="1">
    <source>
        <dbReference type="EMBL" id="KAL0449637.1"/>
    </source>
</evidence>
<dbReference type="PANTHER" id="PTHR34222">
    <property type="entry name" value="GAG_PRE-INTEGRS DOMAIN-CONTAINING PROTEIN"/>
    <property type="match status" value="1"/>
</dbReference>
<dbReference type="PANTHER" id="PTHR34222:SF99">
    <property type="entry name" value="PROTEIN, PUTATIVE-RELATED"/>
    <property type="match status" value="1"/>
</dbReference>
<reference evidence="1" key="2">
    <citation type="journal article" date="2024" name="Plant">
        <title>Genomic evolution and insights into agronomic trait innovations of Sesamum species.</title>
        <authorList>
            <person name="Miao H."/>
            <person name="Wang L."/>
            <person name="Qu L."/>
            <person name="Liu H."/>
            <person name="Sun Y."/>
            <person name="Le M."/>
            <person name="Wang Q."/>
            <person name="Wei S."/>
            <person name="Zheng Y."/>
            <person name="Lin W."/>
            <person name="Duan Y."/>
            <person name="Cao H."/>
            <person name="Xiong S."/>
            <person name="Wang X."/>
            <person name="Wei L."/>
            <person name="Li C."/>
            <person name="Ma Q."/>
            <person name="Ju M."/>
            <person name="Zhao R."/>
            <person name="Li G."/>
            <person name="Mu C."/>
            <person name="Tian Q."/>
            <person name="Mei H."/>
            <person name="Zhang T."/>
            <person name="Gao T."/>
            <person name="Zhang H."/>
        </authorList>
    </citation>
    <scope>NUCLEOTIDE SEQUENCE</scope>
    <source>
        <strain evidence="1">KEN1</strain>
    </source>
</reference>
<name>A0AAW2X638_9LAMI</name>
<comment type="caution">
    <text evidence="1">The sequence shown here is derived from an EMBL/GenBank/DDBJ whole genome shotgun (WGS) entry which is preliminary data.</text>
</comment>
<protein>
    <submittedName>
        <fullName evidence="1">Uncharacterized protein</fullName>
    </submittedName>
</protein>
<proteinExistence type="predicted"/>
<reference evidence="1" key="1">
    <citation type="submission" date="2020-06" db="EMBL/GenBank/DDBJ databases">
        <authorList>
            <person name="Li T."/>
            <person name="Hu X."/>
            <person name="Zhang T."/>
            <person name="Song X."/>
            <person name="Zhang H."/>
            <person name="Dai N."/>
            <person name="Sheng W."/>
            <person name="Hou X."/>
            <person name="Wei L."/>
        </authorList>
    </citation>
    <scope>NUCLEOTIDE SEQUENCE</scope>
    <source>
        <strain evidence="1">KEN1</strain>
        <tissue evidence="1">Leaf</tissue>
    </source>
</reference>
<sequence>MLKKAYALILGVEKQRSVNFSMTDLQNTNSDYHVARKENRQNFSDRSIPKRKPFVDKCSLVCDHCHKICQSKESCFKLHGVPDWYKALPEQKRKGPRVKNFTVGCCFLR</sequence>
<dbReference type="AlphaFoldDB" id="A0AAW2X638"/>
<gene>
    <name evidence="1" type="ORF">Slati_1520100</name>
</gene>
<accession>A0AAW2X638</accession>